<dbReference type="EMBL" id="AAYY01000001">
    <property type="protein sequence ID" value="EDP45028.1"/>
    <property type="molecule type" value="Genomic_DNA"/>
</dbReference>
<comment type="caution">
    <text evidence="2">The sequence shown here is derived from an EMBL/GenBank/DDBJ whole genome shotgun (WGS) entry which is preliminary data.</text>
</comment>
<dbReference type="OrthoDB" id="5559380at2759"/>
<organism evidence="2 3">
    <name type="scientific">Malassezia globosa (strain ATCC MYA-4612 / CBS 7966)</name>
    <name type="common">Dandruff-associated fungus</name>
    <dbReference type="NCBI Taxonomy" id="425265"/>
    <lineage>
        <taxon>Eukaryota</taxon>
        <taxon>Fungi</taxon>
        <taxon>Dikarya</taxon>
        <taxon>Basidiomycota</taxon>
        <taxon>Ustilaginomycotina</taxon>
        <taxon>Malasseziomycetes</taxon>
        <taxon>Malasseziales</taxon>
        <taxon>Malasseziaceae</taxon>
        <taxon>Malassezia</taxon>
    </lineage>
</organism>
<evidence type="ECO:0000313" key="2">
    <source>
        <dbReference type="EMBL" id="EDP45028.1"/>
    </source>
</evidence>
<dbReference type="RefSeq" id="XP_001732242.1">
    <property type="nucleotide sequence ID" value="XM_001732190.1"/>
</dbReference>
<dbReference type="VEuPathDB" id="FungiDB:MGL_0017"/>
<dbReference type="AlphaFoldDB" id="A8PRB9"/>
<dbReference type="GeneID" id="5856548"/>
<name>A8PRB9_MALGO</name>
<dbReference type="Proteomes" id="UP000008837">
    <property type="component" value="Unassembled WGS sequence"/>
</dbReference>
<protein>
    <submittedName>
        <fullName evidence="2">Uncharacterized protein</fullName>
    </submittedName>
</protein>
<evidence type="ECO:0000313" key="3">
    <source>
        <dbReference type="Proteomes" id="UP000008837"/>
    </source>
</evidence>
<proteinExistence type="predicted"/>
<feature type="region of interest" description="Disordered" evidence="1">
    <location>
        <begin position="217"/>
        <end position="248"/>
    </location>
</feature>
<sequence length="289" mass="32387">MSDDGVSLAWNAVVHAGEVLERLKDAMFIVEELRQSHADIWDAHTDASPGRLLLALDDARDRLVHARDRAEDAANMPVASQESSQLSRTRASLHSEFVRVHADALDLELRLESDRALLVLYDACLQFERHMNHLEAAVGRNSDTPDAKSTLQAKKQHIIPACERLLVTIRSSRSISSQLPVQARLDCIESRWASLRQQCDNVDVNETAERMNANLSVSPPSGKRRAIEQEDTRKRRWSLGTPSRLPRTPVNKIGSRIPGSIQRIRCNEQGLCRFAPHVCRGAAMDRRVG</sequence>
<dbReference type="KEGG" id="mgl:MGL_0017"/>
<dbReference type="STRING" id="425265.A8PRB9"/>
<keyword evidence="3" id="KW-1185">Reference proteome</keyword>
<reference evidence="2 3" key="1">
    <citation type="journal article" date="2007" name="Proc. Natl. Acad. Sci. U.S.A.">
        <title>Dandruff-associated Malassezia genomes reveal convergent and divergent virulence traits shared with plant and human fungal pathogens.</title>
        <authorList>
            <person name="Xu J."/>
            <person name="Saunders C.W."/>
            <person name="Hu P."/>
            <person name="Grant R.A."/>
            <person name="Boekhout T."/>
            <person name="Kuramae E.E."/>
            <person name="Kronstad J.W."/>
            <person name="Deangelis Y.M."/>
            <person name="Reeder N.L."/>
            <person name="Johnstone K.R."/>
            <person name="Leland M."/>
            <person name="Fieno A.M."/>
            <person name="Begley W.M."/>
            <person name="Sun Y."/>
            <person name="Lacey M.P."/>
            <person name="Chaudhary T."/>
            <person name="Keough T."/>
            <person name="Chu L."/>
            <person name="Sears R."/>
            <person name="Yuan B."/>
            <person name="Dawson T.L.Jr."/>
        </authorList>
    </citation>
    <scope>NUCLEOTIDE SEQUENCE [LARGE SCALE GENOMIC DNA]</scope>
    <source>
        <strain evidence="3">ATCC MYA-4612 / CBS 7966</strain>
    </source>
</reference>
<accession>A8PRB9</accession>
<dbReference type="InParanoid" id="A8PRB9"/>
<evidence type="ECO:0000256" key="1">
    <source>
        <dbReference type="SAM" id="MobiDB-lite"/>
    </source>
</evidence>
<gene>
    <name evidence="2" type="ORF">MGL_0017</name>
</gene>